<feature type="region of interest" description="Disordered" evidence="1">
    <location>
        <begin position="45"/>
        <end position="67"/>
    </location>
</feature>
<evidence type="ECO:0000313" key="3">
    <source>
        <dbReference type="EMBL" id="TWU22541.1"/>
    </source>
</evidence>
<keyword evidence="2" id="KW-1133">Transmembrane helix</keyword>
<feature type="compositionally biased region" description="Low complexity" evidence="1">
    <location>
        <begin position="50"/>
        <end position="65"/>
    </location>
</feature>
<feature type="transmembrane region" description="Helical" evidence="2">
    <location>
        <begin position="20"/>
        <end position="40"/>
    </location>
</feature>
<keyword evidence="2" id="KW-0472">Membrane</keyword>
<dbReference type="RefSeq" id="WP_146595694.1">
    <property type="nucleotide sequence ID" value="NZ_SJPT01000005.1"/>
</dbReference>
<proteinExistence type="predicted"/>
<accession>A0A5C6CGY6</accession>
<dbReference type="OrthoDB" id="287344at2"/>
<keyword evidence="4" id="KW-1185">Reference proteome</keyword>
<comment type="caution">
    <text evidence="3">The sequence shown here is derived from an EMBL/GenBank/DDBJ whole genome shotgun (WGS) entry which is preliminary data.</text>
</comment>
<evidence type="ECO:0000256" key="2">
    <source>
        <dbReference type="SAM" id="Phobius"/>
    </source>
</evidence>
<dbReference type="AlphaFoldDB" id="A0A5C6CGY6"/>
<name>A0A5C6CGY6_9BACT</name>
<evidence type="ECO:0000313" key="4">
    <source>
        <dbReference type="Proteomes" id="UP000316304"/>
    </source>
</evidence>
<dbReference type="Proteomes" id="UP000316304">
    <property type="component" value="Unassembled WGS sequence"/>
</dbReference>
<dbReference type="EMBL" id="SJPT01000005">
    <property type="protein sequence ID" value="TWU22541.1"/>
    <property type="molecule type" value="Genomic_DNA"/>
</dbReference>
<keyword evidence="2" id="KW-0812">Transmembrane</keyword>
<protein>
    <submittedName>
        <fullName evidence="3">Uncharacterized protein</fullName>
    </submittedName>
</protein>
<gene>
    <name evidence="3" type="ORF">Pla52o_36000</name>
</gene>
<sequence>MENTPSPTLPTPPTSPATPWIWLSILASLGVIVWAFTIPMRHKPDDAVNRSQQSVSTTTVSRQQSASDDIAIRAQQYRAHAIEMDAQLMKIQRKKDEAYQNQVLPGEQEAQAYQANYRKRILEKIKRLATAEKGSPDWVYRQRLIDSLEAPQ</sequence>
<evidence type="ECO:0000256" key="1">
    <source>
        <dbReference type="SAM" id="MobiDB-lite"/>
    </source>
</evidence>
<organism evidence="3 4">
    <name type="scientific">Novipirellula galeiformis</name>
    <dbReference type="NCBI Taxonomy" id="2528004"/>
    <lineage>
        <taxon>Bacteria</taxon>
        <taxon>Pseudomonadati</taxon>
        <taxon>Planctomycetota</taxon>
        <taxon>Planctomycetia</taxon>
        <taxon>Pirellulales</taxon>
        <taxon>Pirellulaceae</taxon>
        <taxon>Novipirellula</taxon>
    </lineage>
</organism>
<reference evidence="3 4" key="1">
    <citation type="submission" date="2019-02" db="EMBL/GenBank/DDBJ databases">
        <title>Deep-cultivation of Planctomycetes and their phenomic and genomic characterization uncovers novel biology.</title>
        <authorList>
            <person name="Wiegand S."/>
            <person name="Jogler M."/>
            <person name="Boedeker C."/>
            <person name="Pinto D."/>
            <person name="Vollmers J."/>
            <person name="Rivas-Marin E."/>
            <person name="Kohn T."/>
            <person name="Peeters S.H."/>
            <person name="Heuer A."/>
            <person name="Rast P."/>
            <person name="Oberbeckmann S."/>
            <person name="Bunk B."/>
            <person name="Jeske O."/>
            <person name="Meyerdierks A."/>
            <person name="Storesund J.E."/>
            <person name="Kallscheuer N."/>
            <person name="Luecker S."/>
            <person name="Lage O.M."/>
            <person name="Pohl T."/>
            <person name="Merkel B.J."/>
            <person name="Hornburger P."/>
            <person name="Mueller R.-W."/>
            <person name="Bruemmer F."/>
            <person name="Labrenz M."/>
            <person name="Spormann A.M."/>
            <person name="Op Den Camp H."/>
            <person name="Overmann J."/>
            <person name="Amann R."/>
            <person name="Jetten M.S.M."/>
            <person name="Mascher T."/>
            <person name="Medema M.H."/>
            <person name="Devos D.P."/>
            <person name="Kaster A.-K."/>
            <person name="Ovreas L."/>
            <person name="Rohde M."/>
            <person name="Galperin M.Y."/>
            <person name="Jogler C."/>
        </authorList>
    </citation>
    <scope>NUCLEOTIDE SEQUENCE [LARGE SCALE GENOMIC DNA]</scope>
    <source>
        <strain evidence="3 4">Pla52o</strain>
    </source>
</reference>